<evidence type="ECO:0000313" key="8">
    <source>
        <dbReference type="EMBL" id="SEM31825.1"/>
    </source>
</evidence>
<keyword evidence="3 4" id="KW-0285">Flavoprotein</keyword>
<dbReference type="PANTHER" id="PTHR14359:SF6">
    <property type="entry name" value="PHOSPHOPANTOTHENOYLCYSTEINE DECARBOXYLASE"/>
    <property type="match status" value="1"/>
</dbReference>
<feature type="region of interest" description="Disordered" evidence="5">
    <location>
        <begin position="399"/>
        <end position="423"/>
    </location>
</feature>
<dbReference type="InterPro" id="IPR003382">
    <property type="entry name" value="Flavoprotein"/>
</dbReference>
<dbReference type="Proteomes" id="UP000198744">
    <property type="component" value="Unassembled WGS sequence"/>
</dbReference>
<evidence type="ECO:0000259" key="6">
    <source>
        <dbReference type="Pfam" id="PF02441"/>
    </source>
</evidence>
<comment type="similarity">
    <text evidence="3 4">In the C-terminal section; belongs to the PPC synthetase family.</text>
</comment>
<dbReference type="HAMAP" id="MF_02225">
    <property type="entry name" value="CoaBC"/>
    <property type="match status" value="1"/>
</dbReference>
<dbReference type="Gene3D" id="3.40.50.1950">
    <property type="entry name" value="Flavin prenyltransferase-like"/>
    <property type="match status" value="1"/>
</dbReference>
<dbReference type="EC" id="6.3.2.5" evidence="3"/>
<feature type="binding site" evidence="3">
    <location>
        <position position="339"/>
    </location>
    <ligand>
        <name>CTP</name>
        <dbReference type="ChEBI" id="CHEBI:37563"/>
    </ligand>
</feature>
<name>A0A1H7XDV1_9BACT</name>
<dbReference type="NCBIfam" id="TIGR00521">
    <property type="entry name" value="coaBC_dfp"/>
    <property type="match status" value="1"/>
</dbReference>
<feature type="binding site" evidence="3">
    <location>
        <position position="335"/>
    </location>
    <ligand>
        <name>CTP</name>
        <dbReference type="ChEBI" id="CHEBI:37563"/>
    </ligand>
</feature>
<dbReference type="InterPro" id="IPR007085">
    <property type="entry name" value="DNA/pantothenate-metab_flavo_C"/>
</dbReference>
<feature type="binding site" evidence="3">
    <location>
        <position position="287"/>
    </location>
    <ligand>
        <name>CTP</name>
        <dbReference type="ChEBI" id="CHEBI:37563"/>
    </ligand>
</feature>
<sequence>MLKDRKIVLGITGGIAAYKAAELTRQLVKEGAKVKVIMTRHAAEFITPLTMQTLSGSPVFLDMFATIKDFEIAHIALADYADLLVIVPATANVIGKIASGIADDLLTTTVMATRAPILICPAMNVKMFENAIAQENIQKLAEHGFHVLEPAAGELACGTSGKGRLPEVPEIQEEIETLLTEKDLAEEHLLVTAGPTREPFDPVRFITNYSSGKMGYAIATMARRRGATVTLISGPTQLPVPSGVRFLSVSSAREMRDAVMTTLPEATVVIKAAAVADYRPAVRQEQKMKKKDEDLTLKLERNPDIIQEIGKQKENRILVGFAMESEHLVEHAIGKMVAKNMDFIVANDVTKQGAGFQGDTNIITILDREGEMEELPLMDKMAAAGIILDKVREIRDTRRNHPGQEQDPFSSAWKTVGEKNKLQ</sequence>
<dbReference type="STRING" id="43775.SAMN04489760_11057"/>
<comment type="cofactor">
    <cofactor evidence="3">
        <name>Mg(2+)</name>
        <dbReference type="ChEBI" id="CHEBI:18420"/>
    </cofactor>
</comment>
<feature type="domain" description="Flavoprotein" evidence="6">
    <location>
        <begin position="6"/>
        <end position="176"/>
    </location>
</feature>
<keyword evidence="1 3" id="KW-0210">Decarboxylase</keyword>
<keyword evidence="9" id="KW-1185">Reference proteome</keyword>
<feature type="binding site" evidence="3">
    <location>
        <position position="321"/>
    </location>
    <ligand>
        <name>CTP</name>
        <dbReference type="ChEBI" id="CHEBI:37563"/>
    </ligand>
</feature>
<dbReference type="Pfam" id="PF04127">
    <property type="entry name" value="DFP"/>
    <property type="match status" value="1"/>
</dbReference>
<dbReference type="GO" id="GO:0015941">
    <property type="term" value="P:pantothenate catabolic process"/>
    <property type="evidence" value="ECO:0007669"/>
    <property type="project" value="InterPro"/>
</dbReference>
<feature type="region of interest" description="Phosphopantothenoylcysteine decarboxylase" evidence="3">
    <location>
        <begin position="1"/>
        <end position="188"/>
    </location>
</feature>
<evidence type="ECO:0000256" key="4">
    <source>
        <dbReference type="RuleBase" id="RU364078"/>
    </source>
</evidence>
<comment type="function">
    <text evidence="3">Catalyzes two sequential steps in the biosynthesis of coenzyme A. In the first step cysteine is conjugated to 4'-phosphopantothenate to form 4-phosphopantothenoylcysteine. In the second step the latter compound is decarboxylated to form 4'-phosphopantotheine.</text>
</comment>
<proteinExistence type="inferred from homology"/>
<protein>
    <recommendedName>
        <fullName evidence="3">Coenzyme A biosynthesis bifunctional protein CoaBC</fullName>
    </recommendedName>
    <alternativeName>
        <fullName evidence="3">DNA/pantothenate metabolism flavoprotein</fullName>
    </alternativeName>
    <alternativeName>
        <fullName evidence="3">Phosphopantothenoylcysteine synthetase/decarboxylase</fullName>
        <shortName evidence="3">PPCS-PPCDC</shortName>
    </alternativeName>
    <domain>
        <recommendedName>
            <fullName evidence="3">Phosphopantothenoylcysteine decarboxylase</fullName>
            <shortName evidence="3">PPC decarboxylase</shortName>
            <shortName evidence="3">PPC-DC</shortName>
            <ecNumber evidence="3">4.1.1.36</ecNumber>
        </recommendedName>
        <alternativeName>
            <fullName evidence="3">CoaC</fullName>
        </alternativeName>
    </domain>
    <domain>
        <recommendedName>
            <fullName evidence="3">Phosphopantothenate--cysteine ligase</fullName>
            <ecNumber evidence="3">6.3.2.5</ecNumber>
        </recommendedName>
        <alternativeName>
            <fullName evidence="3">CoaB</fullName>
        </alternativeName>
        <alternativeName>
            <fullName evidence="3">Phosphopantothenoylcysteine synthetase</fullName>
            <shortName evidence="3">PPC synthetase</shortName>
            <shortName evidence="3">PPC-S</shortName>
        </alternativeName>
    </domain>
</protein>
<feature type="binding site" evidence="3">
    <location>
        <begin position="303"/>
        <end position="306"/>
    </location>
    <ligand>
        <name>CTP</name>
        <dbReference type="ChEBI" id="CHEBI:37563"/>
    </ligand>
</feature>
<comment type="pathway">
    <text evidence="3 4">Cofactor biosynthesis; coenzyme A biosynthesis; CoA from (R)-pantothenate: step 2/5.</text>
</comment>
<organism evidence="8 9">
    <name type="scientific">Syntrophus gentianae</name>
    <dbReference type="NCBI Taxonomy" id="43775"/>
    <lineage>
        <taxon>Bacteria</taxon>
        <taxon>Pseudomonadati</taxon>
        <taxon>Thermodesulfobacteriota</taxon>
        <taxon>Syntrophia</taxon>
        <taxon>Syntrophales</taxon>
        <taxon>Syntrophaceae</taxon>
        <taxon>Syntrophus</taxon>
    </lineage>
</organism>
<dbReference type="RefSeq" id="WP_093883286.1">
    <property type="nucleotide sequence ID" value="NZ_FOBS01000010.1"/>
</dbReference>
<dbReference type="AlphaFoldDB" id="A0A1H7XDV1"/>
<dbReference type="GO" id="GO:0046872">
    <property type="term" value="F:metal ion binding"/>
    <property type="evidence" value="ECO:0007669"/>
    <property type="project" value="UniProtKB-KW"/>
</dbReference>
<feature type="domain" description="DNA/pantothenate metabolism flavoprotein C-terminal" evidence="7">
    <location>
        <begin position="184"/>
        <end position="393"/>
    </location>
</feature>
<dbReference type="GO" id="GO:0071513">
    <property type="term" value="C:phosphopantothenoylcysteine decarboxylase complex"/>
    <property type="evidence" value="ECO:0007669"/>
    <property type="project" value="TreeGrafter"/>
</dbReference>
<evidence type="ECO:0000256" key="5">
    <source>
        <dbReference type="SAM" id="MobiDB-lite"/>
    </source>
</evidence>
<feature type="region of interest" description="Phosphopantothenate--cysteine ligase" evidence="3">
    <location>
        <begin position="189"/>
        <end position="423"/>
    </location>
</feature>
<gene>
    <name evidence="3" type="primary">coaBC</name>
    <name evidence="8" type="ORF">SAMN04489760_11057</name>
</gene>
<feature type="active site" description="Proton donor" evidence="3">
    <location>
        <position position="157"/>
    </location>
</feature>
<feature type="binding site" evidence="3">
    <location>
        <position position="277"/>
    </location>
    <ligand>
        <name>CTP</name>
        <dbReference type="ChEBI" id="CHEBI:37563"/>
    </ligand>
</feature>
<dbReference type="InterPro" id="IPR036551">
    <property type="entry name" value="Flavin_trans-like"/>
</dbReference>
<keyword evidence="3 4" id="KW-0288">FMN</keyword>
<comment type="pathway">
    <text evidence="3 4">Cofactor biosynthesis; coenzyme A biosynthesis; CoA from (R)-pantothenate: step 3/5.</text>
</comment>
<comment type="catalytic activity">
    <reaction evidence="3 4">
        <text>(R)-4'-phosphopantothenate + L-cysteine + CTP = N-[(R)-4-phosphopantothenoyl]-L-cysteine + CMP + diphosphate + H(+)</text>
        <dbReference type="Rhea" id="RHEA:19397"/>
        <dbReference type="ChEBI" id="CHEBI:10986"/>
        <dbReference type="ChEBI" id="CHEBI:15378"/>
        <dbReference type="ChEBI" id="CHEBI:33019"/>
        <dbReference type="ChEBI" id="CHEBI:35235"/>
        <dbReference type="ChEBI" id="CHEBI:37563"/>
        <dbReference type="ChEBI" id="CHEBI:59458"/>
        <dbReference type="ChEBI" id="CHEBI:60377"/>
        <dbReference type="EC" id="6.3.2.5"/>
    </reaction>
</comment>
<dbReference type="SUPFAM" id="SSF52507">
    <property type="entry name" value="Homo-oligomeric flavin-containing Cys decarboxylases, HFCD"/>
    <property type="match status" value="1"/>
</dbReference>
<evidence type="ECO:0000259" key="7">
    <source>
        <dbReference type="Pfam" id="PF04127"/>
    </source>
</evidence>
<dbReference type="Pfam" id="PF02441">
    <property type="entry name" value="Flavoprotein"/>
    <property type="match status" value="1"/>
</dbReference>
<dbReference type="GO" id="GO:0004633">
    <property type="term" value="F:phosphopantothenoylcysteine decarboxylase activity"/>
    <property type="evidence" value="ECO:0007669"/>
    <property type="project" value="UniProtKB-UniRule"/>
</dbReference>
<dbReference type="EMBL" id="FOBS01000010">
    <property type="protein sequence ID" value="SEM31825.1"/>
    <property type="molecule type" value="Genomic_DNA"/>
</dbReference>
<dbReference type="GO" id="GO:0004632">
    <property type="term" value="F:phosphopantothenate--cysteine ligase activity"/>
    <property type="evidence" value="ECO:0007669"/>
    <property type="project" value="UniProtKB-UniRule"/>
</dbReference>
<dbReference type="InterPro" id="IPR035929">
    <property type="entry name" value="CoaB-like_sf"/>
</dbReference>
<dbReference type="GO" id="GO:0010181">
    <property type="term" value="F:FMN binding"/>
    <property type="evidence" value="ECO:0007669"/>
    <property type="project" value="UniProtKB-UniRule"/>
</dbReference>
<dbReference type="GO" id="GO:0015937">
    <property type="term" value="P:coenzyme A biosynthetic process"/>
    <property type="evidence" value="ECO:0007669"/>
    <property type="project" value="UniProtKB-UniRule"/>
</dbReference>
<comment type="caution">
    <text evidence="3">Lacks conserved residue(s) required for the propagation of feature annotation.</text>
</comment>
<dbReference type="UniPathway" id="UPA00241">
    <property type="reaction ID" value="UER00353"/>
</dbReference>
<dbReference type="EC" id="4.1.1.36" evidence="3"/>
<keyword evidence="3" id="KW-0511">Multifunctional enzyme</keyword>
<dbReference type="InterPro" id="IPR005252">
    <property type="entry name" value="CoaBC"/>
</dbReference>
<evidence type="ECO:0000313" key="9">
    <source>
        <dbReference type="Proteomes" id="UP000198744"/>
    </source>
</evidence>
<keyword evidence="3" id="KW-0460">Magnesium</keyword>
<keyword evidence="2 3" id="KW-0456">Lyase</keyword>
<reference evidence="8 9" key="1">
    <citation type="submission" date="2016-10" db="EMBL/GenBank/DDBJ databases">
        <authorList>
            <person name="de Groot N.N."/>
        </authorList>
    </citation>
    <scope>NUCLEOTIDE SEQUENCE [LARGE SCALE GENOMIC DNA]</scope>
    <source>
        <strain evidence="8 9">DSM 8423</strain>
    </source>
</reference>
<dbReference type="OrthoDB" id="9802554at2"/>
<dbReference type="SUPFAM" id="SSF102645">
    <property type="entry name" value="CoaB-like"/>
    <property type="match status" value="1"/>
</dbReference>
<evidence type="ECO:0000256" key="2">
    <source>
        <dbReference type="ARBA" id="ARBA00023239"/>
    </source>
</evidence>
<keyword evidence="3" id="KW-0479">Metal-binding</keyword>
<keyword evidence="3 4" id="KW-0436">Ligase</keyword>
<comment type="cofactor">
    <cofactor evidence="3">
        <name>FMN</name>
        <dbReference type="ChEBI" id="CHEBI:58210"/>
    </cofactor>
    <text evidence="3">Binds 1 FMN per subunit.</text>
</comment>
<comment type="function">
    <text evidence="4">Catalyzes two steps in the biosynthesis of coenzyme A. In the first step cysteine is conjugated to 4'-phosphopantothenate to form 4-phosphopantothenoylcysteine, in the latter compound is decarboxylated to form 4'-phosphopantotheine.</text>
</comment>
<dbReference type="Gene3D" id="3.40.50.10300">
    <property type="entry name" value="CoaB-like"/>
    <property type="match status" value="1"/>
</dbReference>
<accession>A0A1H7XDV1</accession>
<comment type="similarity">
    <text evidence="3 4">In the N-terminal section; belongs to the HFCD (homo-oligomeric flavin containing Cys decarboxylase) superfamily.</text>
</comment>
<evidence type="ECO:0000256" key="1">
    <source>
        <dbReference type="ARBA" id="ARBA00022793"/>
    </source>
</evidence>
<dbReference type="PANTHER" id="PTHR14359">
    <property type="entry name" value="HOMO-OLIGOMERIC FLAVIN CONTAINING CYS DECARBOXYLASE FAMILY"/>
    <property type="match status" value="1"/>
</dbReference>
<comment type="catalytic activity">
    <reaction evidence="3 4">
        <text>N-[(R)-4-phosphopantothenoyl]-L-cysteine + H(+) = (R)-4'-phosphopantetheine + CO2</text>
        <dbReference type="Rhea" id="RHEA:16793"/>
        <dbReference type="ChEBI" id="CHEBI:15378"/>
        <dbReference type="ChEBI" id="CHEBI:16526"/>
        <dbReference type="ChEBI" id="CHEBI:59458"/>
        <dbReference type="ChEBI" id="CHEBI:61723"/>
        <dbReference type="EC" id="4.1.1.36"/>
    </reaction>
</comment>
<evidence type="ECO:0000256" key="3">
    <source>
        <dbReference type="HAMAP-Rule" id="MF_02225"/>
    </source>
</evidence>